<evidence type="ECO:0000313" key="5">
    <source>
        <dbReference type="Proteomes" id="UP000027138"/>
    </source>
</evidence>
<dbReference type="PANTHER" id="PTHR46288:SF17">
    <property type="entry name" value="CYSTEINE_HISTIDINE-RICH C1 DOMAIN PROTEIN"/>
    <property type="match status" value="1"/>
</dbReference>
<dbReference type="PANTHER" id="PTHR46288">
    <property type="entry name" value="PHORBOL-ESTER/DAG-TYPE DOMAIN-CONTAINING PROTEIN"/>
    <property type="match status" value="1"/>
</dbReference>
<dbReference type="AlphaFoldDB" id="A0A067JXB0"/>
<dbReference type="Pfam" id="PF03107">
    <property type="entry name" value="C1_2"/>
    <property type="match status" value="1"/>
</dbReference>
<dbReference type="OrthoDB" id="1877533at2759"/>
<dbReference type="InterPro" id="IPR046349">
    <property type="entry name" value="C1-like_sf"/>
</dbReference>
<feature type="compositionally biased region" description="Polar residues" evidence="2">
    <location>
        <begin position="145"/>
        <end position="159"/>
    </location>
</feature>
<feature type="domain" description="DC1" evidence="3">
    <location>
        <begin position="61"/>
        <end position="109"/>
    </location>
</feature>
<dbReference type="InterPro" id="IPR004146">
    <property type="entry name" value="DC1"/>
</dbReference>
<protein>
    <recommendedName>
        <fullName evidence="3">DC1 domain-containing protein</fullName>
    </recommendedName>
</protein>
<keyword evidence="1" id="KW-0677">Repeat</keyword>
<accession>A0A067JXB0</accession>
<evidence type="ECO:0000313" key="4">
    <source>
        <dbReference type="EMBL" id="KDP24635.1"/>
    </source>
</evidence>
<dbReference type="SUPFAM" id="SSF57889">
    <property type="entry name" value="Cysteine-rich domain"/>
    <property type="match status" value="1"/>
</dbReference>
<dbReference type="EMBL" id="KK915100">
    <property type="protein sequence ID" value="KDP24635.1"/>
    <property type="molecule type" value="Genomic_DNA"/>
</dbReference>
<organism evidence="4 5">
    <name type="scientific">Jatropha curcas</name>
    <name type="common">Barbados nut</name>
    <dbReference type="NCBI Taxonomy" id="180498"/>
    <lineage>
        <taxon>Eukaryota</taxon>
        <taxon>Viridiplantae</taxon>
        <taxon>Streptophyta</taxon>
        <taxon>Embryophyta</taxon>
        <taxon>Tracheophyta</taxon>
        <taxon>Spermatophyta</taxon>
        <taxon>Magnoliopsida</taxon>
        <taxon>eudicotyledons</taxon>
        <taxon>Gunneridae</taxon>
        <taxon>Pentapetalae</taxon>
        <taxon>rosids</taxon>
        <taxon>fabids</taxon>
        <taxon>Malpighiales</taxon>
        <taxon>Euphorbiaceae</taxon>
        <taxon>Crotonoideae</taxon>
        <taxon>Jatropheae</taxon>
        <taxon>Jatropha</taxon>
    </lineage>
</organism>
<feature type="region of interest" description="Disordered" evidence="2">
    <location>
        <begin position="144"/>
        <end position="174"/>
    </location>
</feature>
<sequence length="236" mass="25594">MARVYQHPAEYTHDLNLLLLPLFNCKACGFQGSGFCYNCRVCSCNYHTFCLKMPLQEFCASHQHLLKLEFSCPYEDIKGFRCDVCGNPGFDHWLYRCNDCEFDVHINCVYTPINLKNLTSEGSAPPVETRTSYVNLSPSAPYPDFSNTKGETETSTFYANPSPPAPHSNLSNTGSYVLSSGNPNLLGSNGGEEALGTGIAGLLATRVFSGIGEGIGQEIVQGIFNGLGDVGSSTSD</sequence>
<name>A0A067JXB0_JATCU</name>
<gene>
    <name evidence="4" type="ORF">JCGZ_25551</name>
</gene>
<evidence type="ECO:0000256" key="2">
    <source>
        <dbReference type="SAM" id="MobiDB-lite"/>
    </source>
</evidence>
<dbReference type="Proteomes" id="UP000027138">
    <property type="component" value="Unassembled WGS sequence"/>
</dbReference>
<proteinExistence type="predicted"/>
<evidence type="ECO:0000259" key="3">
    <source>
        <dbReference type="Pfam" id="PF03107"/>
    </source>
</evidence>
<evidence type="ECO:0000256" key="1">
    <source>
        <dbReference type="ARBA" id="ARBA00022737"/>
    </source>
</evidence>
<keyword evidence="5" id="KW-1185">Reference proteome</keyword>
<reference evidence="4 5" key="1">
    <citation type="journal article" date="2014" name="PLoS ONE">
        <title>Global Analysis of Gene Expression Profiles in Physic Nut (Jatropha curcas L.) Seedlings Exposed to Salt Stress.</title>
        <authorList>
            <person name="Zhang L."/>
            <person name="Zhang C."/>
            <person name="Wu P."/>
            <person name="Chen Y."/>
            <person name="Li M."/>
            <person name="Jiang H."/>
            <person name="Wu G."/>
        </authorList>
    </citation>
    <scope>NUCLEOTIDE SEQUENCE [LARGE SCALE GENOMIC DNA]</scope>
    <source>
        <strain evidence="5">cv. GZQX0401</strain>
        <tissue evidence="4">Young leaves</tissue>
    </source>
</reference>